<evidence type="ECO:0000313" key="1">
    <source>
        <dbReference type="EMBL" id="CAF0713131.1"/>
    </source>
</evidence>
<dbReference type="OrthoDB" id="10516709at2759"/>
<reference evidence="1" key="1">
    <citation type="submission" date="2021-02" db="EMBL/GenBank/DDBJ databases">
        <authorList>
            <person name="Nowell W R."/>
        </authorList>
    </citation>
    <scope>NUCLEOTIDE SEQUENCE</scope>
    <source>
        <strain evidence="1">Ploen Becks lab</strain>
    </source>
</reference>
<dbReference type="Proteomes" id="UP000663879">
    <property type="component" value="Unassembled WGS sequence"/>
</dbReference>
<gene>
    <name evidence="1" type="ORF">OXX778_LOCUS1308</name>
</gene>
<dbReference type="AlphaFoldDB" id="A0A813M286"/>
<proteinExistence type="predicted"/>
<accession>A0A813M286</accession>
<dbReference type="EMBL" id="CAJNOC010000080">
    <property type="protein sequence ID" value="CAF0713131.1"/>
    <property type="molecule type" value="Genomic_DNA"/>
</dbReference>
<keyword evidence="2" id="KW-1185">Reference proteome</keyword>
<name>A0A813M286_9BILA</name>
<comment type="caution">
    <text evidence="1">The sequence shown here is derived from an EMBL/GenBank/DDBJ whole genome shotgun (WGS) entry which is preliminary data.</text>
</comment>
<sequence>MEFNESQSDKLRSVLENIENIVPYNMDSTNLVNVKNMDYKNDDDDDDDDVFGFDESGPKDKFIESDNDEELDEFSEKNILQKRNSNQNLNIQIKKPHQNVQNINKYSCSLPRDIIQNRYFSKIEDAENSDSNEINDNDEYEKCGDMRLAISNLASSIVAKDGRELFGGVPSRRIPINSISQSFF</sequence>
<evidence type="ECO:0000313" key="2">
    <source>
        <dbReference type="Proteomes" id="UP000663879"/>
    </source>
</evidence>
<protein>
    <submittedName>
        <fullName evidence="1">Uncharacterized protein</fullName>
    </submittedName>
</protein>
<organism evidence="1 2">
    <name type="scientific">Brachionus calyciflorus</name>
    <dbReference type="NCBI Taxonomy" id="104777"/>
    <lineage>
        <taxon>Eukaryota</taxon>
        <taxon>Metazoa</taxon>
        <taxon>Spiralia</taxon>
        <taxon>Gnathifera</taxon>
        <taxon>Rotifera</taxon>
        <taxon>Eurotatoria</taxon>
        <taxon>Monogononta</taxon>
        <taxon>Pseudotrocha</taxon>
        <taxon>Ploima</taxon>
        <taxon>Brachionidae</taxon>
        <taxon>Brachionus</taxon>
    </lineage>
</organism>